<dbReference type="PANTHER" id="PTHR48081:SF8">
    <property type="entry name" value="ALPHA_BETA HYDROLASE FOLD-3 DOMAIN-CONTAINING PROTEIN-RELATED"/>
    <property type="match status" value="1"/>
</dbReference>
<comment type="caution">
    <text evidence="3">The sequence shown here is derived from an EMBL/GenBank/DDBJ whole genome shotgun (WGS) entry which is preliminary data.</text>
</comment>
<dbReference type="Pfam" id="PF07859">
    <property type="entry name" value="Abhydrolase_3"/>
    <property type="match status" value="1"/>
</dbReference>
<dbReference type="AlphaFoldDB" id="A0A9P8UPD6"/>
<dbReference type="EMBL" id="JAGPXC010000003">
    <property type="protein sequence ID" value="KAH6655908.1"/>
    <property type="molecule type" value="Genomic_DNA"/>
</dbReference>
<keyword evidence="4" id="KW-1185">Reference proteome</keyword>
<evidence type="ECO:0000313" key="4">
    <source>
        <dbReference type="Proteomes" id="UP000758603"/>
    </source>
</evidence>
<dbReference type="InterPro" id="IPR013094">
    <property type="entry name" value="AB_hydrolase_3"/>
</dbReference>
<sequence>MSQLPTTEDEILATGVINSEFEKAVKAKQMPPGSFYTIKILKEITEASLPWTQKKLQQNRPFNLTEYERLVALDNGHRSRLLFCHRKDIQPTAKCPLIVLMHGGGHCVGNPESEIPLARRLALDHNAIVVLPSYRLAPEHPFPASVVDCWAIVKYLAAEWLHPRTPQSPFLPPQCDLSYGFIVAGSSAGANLAASVAHLARDQKLNPPLTGQMLMAGTFISYMHVPKRYQPYYLSREQNRDAPLLDLDMCDIFQDAFQPDYQSPLWALFDQHHPLDQNLNDPSDPAVKHGHMGLPPAYFQICGLDVSRDDSLIYERVLREECDVTTRADLYSGYAHTWWTMFPELKASRKREDDAAAGVGWLLGLQQSHSQSK</sequence>
<dbReference type="RefSeq" id="XP_045960173.1">
    <property type="nucleotide sequence ID" value="XM_046102577.1"/>
</dbReference>
<dbReference type="InterPro" id="IPR050300">
    <property type="entry name" value="GDXG_lipolytic_enzyme"/>
</dbReference>
<protein>
    <submittedName>
        <fullName evidence="3">Alpha/Beta hydrolase protein</fullName>
    </submittedName>
</protein>
<organism evidence="3 4">
    <name type="scientific">Truncatella angustata</name>
    <dbReference type="NCBI Taxonomy" id="152316"/>
    <lineage>
        <taxon>Eukaryota</taxon>
        <taxon>Fungi</taxon>
        <taxon>Dikarya</taxon>
        <taxon>Ascomycota</taxon>
        <taxon>Pezizomycotina</taxon>
        <taxon>Sordariomycetes</taxon>
        <taxon>Xylariomycetidae</taxon>
        <taxon>Amphisphaeriales</taxon>
        <taxon>Sporocadaceae</taxon>
        <taxon>Truncatella</taxon>
    </lineage>
</organism>
<evidence type="ECO:0000259" key="2">
    <source>
        <dbReference type="Pfam" id="PF07859"/>
    </source>
</evidence>
<dbReference type="Gene3D" id="3.40.50.1820">
    <property type="entry name" value="alpha/beta hydrolase"/>
    <property type="match status" value="1"/>
</dbReference>
<accession>A0A9P8UPD6</accession>
<dbReference type="GO" id="GO:0016787">
    <property type="term" value="F:hydrolase activity"/>
    <property type="evidence" value="ECO:0007669"/>
    <property type="project" value="UniProtKB-KW"/>
</dbReference>
<name>A0A9P8UPD6_9PEZI</name>
<dbReference type="Proteomes" id="UP000758603">
    <property type="component" value="Unassembled WGS sequence"/>
</dbReference>
<feature type="domain" description="Alpha/beta hydrolase fold-3" evidence="2">
    <location>
        <begin position="98"/>
        <end position="339"/>
    </location>
</feature>
<keyword evidence="1 3" id="KW-0378">Hydrolase</keyword>
<reference evidence="3" key="1">
    <citation type="journal article" date="2021" name="Nat. Commun.">
        <title>Genetic determinants of endophytism in the Arabidopsis root mycobiome.</title>
        <authorList>
            <person name="Mesny F."/>
            <person name="Miyauchi S."/>
            <person name="Thiergart T."/>
            <person name="Pickel B."/>
            <person name="Atanasova L."/>
            <person name="Karlsson M."/>
            <person name="Huettel B."/>
            <person name="Barry K.W."/>
            <person name="Haridas S."/>
            <person name="Chen C."/>
            <person name="Bauer D."/>
            <person name="Andreopoulos W."/>
            <person name="Pangilinan J."/>
            <person name="LaButti K."/>
            <person name="Riley R."/>
            <person name="Lipzen A."/>
            <person name="Clum A."/>
            <person name="Drula E."/>
            <person name="Henrissat B."/>
            <person name="Kohler A."/>
            <person name="Grigoriev I.V."/>
            <person name="Martin F.M."/>
            <person name="Hacquard S."/>
        </authorList>
    </citation>
    <scope>NUCLEOTIDE SEQUENCE</scope>
    <source>
        <strain evidence="3">MPI-SDFR-AT-0073</strain>
    </source>
</reference>
<proteinExistence type="predicted"/>
<dbReference type="SUPFAM" id="SSF53474">
    <property type="entry name" value="alpha/beta-Hydrolases"/>
    <property type="match status" value="1"/>
</dbReference>
<dbReference type="InterPro" id="IPR029058">
    <property type="entry name" value="AB_hydrolase_fold"/>
</dbReference>
<evidence type="ECO:0000313" key="3">
    <source>
        <dbReference type="EMBL" id="KAH6655908.1"/>
    </source>
</evidence>
<dbReference type="PANTHER" id="PTHR48081">
    <property type="entry name" value="AB HYDROLASE SUPERFAMILY PROTEIN C4A8.06C"/>
    <property type="match status" value="1"/>
</dbReference>
<dbReference type="OrthoDB" id="408631at2759"/>
<gene>
    <name evidence="3" type="ORF">BKA67DRAFT_562147</name>
</gene>
<dbReference type="GeneID" id="70131469"/>
<evidence type="ECO:0000256" key="1">
    <source>
        <dbReference type="ARBA" id="ARBA00022801"/>
    </source>
</evidence>